<accession>A0A9P1GBX4</accession>
<reference evidence="2 3" key="2">
    <citation type="submission" date="2024-05" db="EMBL/GenBank/DDBJ databases">
        <authorList>
            <person name="Chen Y."/>
            <person name="Shah S."/>
            <person name="Dougan E. K."/>
            <person name="Thang M."/>
            <person name="Chan C."/>
        </authorList>
    </citation>
    <scope>NUCLEOTIDE SEQUENCE [LARGE SCALE GENOMIC DNA]</scope>
</reference>
<sequence length="550" mass="61426">MVGVLVATVFIICHLHLTEKHVRCDLQRFFQTVSGCFMAQRHSSNQMRVEKELHRMRCENYLSAVRFTVHFAFMVTLGPLLHFANSPNLSSALGFLMPATGWCVDMSFHKGLFRCTSRNVRAAITVNLIAVTLNTLFATPQSREELAALEIQQIAANLLTSMVSVDCLFTVPFCGIAFIVALYKQAVSPFGPDMDDLAATAIVEKAAGHLLVALAAVFMERSVRARILADLASEDSSRLLSSFRCVLKGVCEGEVVLDSTCKFVGRTECLEQLLGLAPEELTSKTFVDLLQDEDSHQKFSQFIAASEETASIPAGLRVSFQTAHGSPCSVDLFHVLVPNLFQEDGQAQHLIVLKEDAESRIRRAEPDGEACDIIRDWHARRLASEGPSSEGDTLDVYEELQCMTLLVNPEDFGDIEEAHLKFQRQSSEPQMRLGMPTLRRFTVSTDWSNLRQKLQFYLQAVREQQAPESMLLGPLLFRLPGESRSFLQARHVSLSPAMGHGPPRFWLLMKDFNPTRVRNLKLQADIRDWSRADHPQLMAAVQPGATDFAL</sequence>
<reference evidence="1" key="1">
    <citation type="submission" date="2022-10" db="EMBL/GenBank/DDBJ databases">
        <authorList>
            <person name="Chen Y."/>
            <person name="Dougan E. K."/>
            <person name="Chan C."/>
            <person name="Rhodes N."/>
            <person name="Thang M."/>
        </authorList>
    </citation>
    <scope>NUCLEOTIDE SEQUENCE</scope>
</reference>
<protein>
    <submittedName>
        <fullName evidence="2">Transmembrane protein</fullName>
    </submittedName>
</protein>
<proteinExistence type="predicted"/>
<dbReference type="SUPFAM" id="SSF55785">
    <property type="entry name" value="PYP-like sensor domain (PAS domain)"/>
    <property type="match status" value="1"/>
</dbReference>
<organism evidence="1">
    <name type="scientific">Cladocopium goreaui</name>
    <dbReference type="NCBI Taxonomy" id="2562237"/>
    <lineage>
        <taxon>Eukaryota</taxon>
        <taxon>Sar</taxon>
        <taxon>Alveolata</taxon>
        <taxon>Dinophyceae</taxon>
        <taxon>Suessiales</taxon>
        <taxon>Symbiodiniaceae</taxon>
        <taxon>Cladocopium</taxon>
    </lineage>
</organism>
<dbReference type="OrthoDB" id="424724at2759"/>
<dbReference type="EMBL" id="CAMXCT010004109">
    <property type="protein sequence ID" value="CAI4007690.1"/>
    <property type="molecule type" value="Genomic_DNA"/>
</dbReference>
<name>A0A9P1GBX4_9DINO</name>
<evidence type="ECO:0000313" key="1">
    <source>
        <dbReference type="EMBL" id="CAI4007690.1"/>
    </source>
</evidence>
<gene>
    <name evidence="1" type="ORF">C1SCF055_LOCUS33227</name>
</gene>
<dbReference type="Proteomes" id="UP001152797">
    <property type="component" value="Unassembled WGS sequence"/>
</dbReference>
<keyword evidence="2" id="KW-0472">Membrane</keyword>
<dbReference type="EMBL" id="CAMXCT030004109">
    <property type="protein sequence ID" value="CAL4795002.1"/>
    <property type="molecule type" value="Genomic_DNA"/>
</dbReference>
<comment type="caution">
    <text evidence="1">The sequence shown here is derived from an EMBL/GenBank/DDBJ whole genome shotgun (WGS) entry which is preliminary data.</text>
</comment>
<dbReference type="InterPro" id="IPR035965">
    <property type="entry name" value="PAS-like_dom_sf"/>
</dbReference>
<keyword evidence="3" id="KW-1185">Reference proteome</keyword>
<evidence type="ECO:0000313" key="3">
    <source>
        <dbReference type="Proteomes" id="UP001152797"/>
    </source>
</evidence>
<keyword evidence="2" id="KW-0812">Transmembrane</keyword>
<dbReference type="EMBL" id="CAMXCT020004109">
    <property type="protein sequence ID" value="CAL1161065.1"/>
    <property type="molecule type" value="Genomic_DNA"/>
</dbReference>
<dbReference type="Gene3D" id="3.30.450.20">
    <property type="entry name" value="PAS domain"/>
    <property type="match status" value="1"/>
</dbReference>
<evidence type="ECO:0000313" key="2">
    <source>
        <dbReference type="EMBL" id="CAL4795002.1"/>
    </source>
</evidence>
<dbReference type="AlphaFoldDB" id="A0A9P1GBX4"/>